<dbReference type="PANTHER" id="PTHR22895:SF0">
    <property type="entry name" value="ARMADILLO REPEAT-CONTAINING PROTEIN 6"/>
    <property type="match status" value="1"/>
</dbReference>
<name>A0A7S1A402_NOCSC</name>
<evidence type="ECO:0000313" key="2">
    <source>
        <dbReference type="EMBL" id="CAD8841093.1"/>
    </source>
</evidence>
<sequence length="450" mass="49680">MRESTCVWLGEELDCIFLGEEFDPIEDPKEEDIIGFPLKAVLDVMEQHVKQGGVQVAGCIALSNFALHPSSKLCSDSIRALRRAITEHPKNVLVQRLACKTLKTISDVQNHSSIEKLLSVEVVQRVLKEHAEDAETVKWCCGLLRNLTLHHSTRQSNAVTCITSSLSAMSKFPDNEELQLWCLGALNHLALSNAGCQEILSQNGTSCVRRAMRLFPDGELQGLGRKLLLRLAINDSAGGQVAVMHARLKDVRAQRNGCRVLASLGDPVRRRVVELGAIRVVKSALRAHSRDYHVLLWGCRALDNLAFDSETREEVGDPDGVRLVHAGMWAFPKDLELQRSGLSALSNLALSRDVSKRIGDLNGVEVVHGAMVAFRTDTSVQTTGLSALSLLMQSDDALMRMKYLEGETVVQEAMRHLHDHTSRAVGQKTMGKLTAMQGPKVSRSSSKWFR</sequence>
<dbReference type="Gene3D" id="1.25.10.10">
    <property type="entry name" value="Leucine-rich Repeat Variant"/>
    <property type="match status" value="2"/>
</dbReference>
<accession>A0A7S1A402</accession>
<dbReference type="EMBL" id="HBFQ01022019">
    <property type="protein sequence ID" value="CAD8841093.1"/>
    <property type="molecule type" value="Transcribed_RNA"/>
</dbReference>
<protein>
    <submittedName>
        <fullName evidence="2">Uncharacterized protein</fullName>
    </submittedName>
</protein>
<keyword evidence="1" id="KW-0677">Repeat</keyword>
<gene>
    <name evidence="2" type="ORF">NSCI0253_LOCUS15441</name>
</gene>
<dbReference type="InterPro" id="IPR016024">
    <property type="entry name" value="ARM-type_fold"/>
</dbReference>
<evidence type="ECO:0000256" key="1">
    <source>
        <dbReference type="ARBA" id="ARBA00022737"/>
    </source>
</evidence>
<dbReference type="SUPFAM" id="SSF48371">
    <property type="entry name" value="ARM repeat"/>
    <property type="match status" value="1"/>
</dbReference>
<organism evidence="2">
    <name type="scientific">Noctiluca scintillans</name>
    <name type="common">Sea sparkle</name>
    <name type="synonym">Red tide dinoflagellate</name>
    <dbReference type="NCBI Taxonomy" id="2966"/>
    <lineage>
        <taxon>Eukaryota</taxon>
        <taxon>Sar</taxon>
        <taxon>Alveolata</taxon>
        <taxon>Dinophyceae</taxon>
        <taxon>Noctilucales</taxon>
        <taxon>Noctilucaceae</taxon>
        <taxon>Noctiluca</taxon>
    </lineage>
</organism>
<dbReference type="PANTHER" id="PTHR22895">
    <property type="entry name" value="ARMADILLO REPEAT-CONTAINING PROTEIN 6"/>
    <property type="match status" value="1"/>
</dbReference>
<proteinExistence type="predicted"/>
<dbReference type="InterPro" id="IPR011989">
    <property type="entry name" value="ARM-like"/>
</dbReference>
<dbReference type="AlphaFoldDB" id="A0A7S1A402"/>
<reference evidence="2" key="1">
    <citation type="submission" date="2021-01" db="EMBL/GenBank/DDBJ databases">
        <authorList>
            <person name="Corre E."/>
            <person name="Pelletier E."/>
            <person name="Niang G."/>
            <person name="Scheremetjew M."/>
            <person name="Finn R."/>
            <person name="Kale V."/>
            <person name="Holt S."/>
            <person name="Cochrane G."/>
            <person name="Meng A."/>
            <person name="Brown T."/>
            <person name="Cohen L."/>
        </authorList>
    </citation>
    <scope>NUCLEOTIDE SEQUENCE</scope>
</reference>